<protein>
    <submittedName>
        <fullName evidence="1">Uncharacterized protein</fullName>
    </submittedName>
</protein>
<organism evidence="1">
    <name type="scientific">Salix viminalis</name>
    <name type="common">Common osier</name>
    <name type="synonym">Basket willow</name>
    <dbReference type="NCBI Taxonomy" id="40686"/>
    <lineage>
        <taxon>Eukaryota</taxon>
        <taxon>Viridiplantae</taxon>
        <taxon>Streptophyta</taxon>
        <taxon>Embryophyta</taxon>
        <taxon>Tracheophyta</taxon>
        <taxon>Spermatophyta</taxon>
        <taxon>Magnoliopsida</taxon>
        <taxon>eudicotyledons</taxon>
        <taxon>Gunneridae</taxon>
        <taxon>Pentapetalae</taxon>
        <taxon>rosids</taxon>
        <taxon>fabids</taxon>
        <taxon>Malpighiales</taxon>
        <taxon>Salicaceae</taxon>
        <taxon>Saliceae</taxon>
        <taxon>Salix</taxon>
    </lineage>
</organism>
<evidence type="ECO:0000313" key="1">
    <source>
        <dbReference type="EMBL" id="VFU24163.1"/>
    </source>
</evidence>
<proteinExistence type="predicted"/>
<sequence length="88" mass="10596">MFDPPTTTTPATSKVRWWVRNLIERIFEQAWHQFMKWKSIIHKVLADAQHNSNSKLCIDFLLHFASWFRLVYCKPVRSTLLFESYAEH</sequence>
<gene>
    <name evidence="1" type="ORF">SVIM_LOCUS43197</name>
</gene>
<name>A0A6N2K747_SALVM</name>
<dbReference type="AlphaFoldDB" id="A0A6N2K747"/>
<dbReference type="EMBL" id="CAADRP010000158">
    <property type="protein sequence ID" value="VFU24163.1"/>
    <property type="molecule type" value="Genomic_DNA"/>
</dbReference>
<reference evidence="1" key="1">
    <citation type="submission" date="2019-03" db="EMBL/GenBank/DDBJ databases">
        <authorList>
            <person name="Mank J."/>
            <person name="Almeida P."/>
        </authorList>
    </citation>
    <scope>NUCLEOTIDE SEQUENCE</scope>
    <source>
        <strain evidence="1">78183</strain>
    </source>
</reference>
<accession>A0A6N2K747</accession>